<feature type="compositionally biased region" description="Basic residues" evidence="11">
    <location>
        <begin position="225"/>
        <end position="294"/>
    </location>
</feature>
<dbReference type="InterPro" id="IPR024767">
    <property type="entry name" value="PRP38_C"/>
</dbReference>
<keyword evidence="6 10" id="KW-0747">Spliceosome</keyword>
<evidence type="ECO:0000256" key="3">
    <source>
        <dbReference type="ARBA" id="ARBA00006164"/>
    </source>
</evidence>
<dbReference type="Ensembl" id="ENSSSCT00060075429.1">
    <property type="protein sequence ID" value="ENSSSCP00060032579.1"/>
    <property type="gene ID" value="ENSSSCG00060055385.1"/>
</dbReference>
<dbReference type="Proteomes" id="UP000694726">
    <property type="component" value="Unplaced"/>
</dbReference>
<evidence type="ECO:0000256" key="10">
    <source>
        <dbReference type="RuleBase" id="RU367025"/>
    </source>
</evidence>
<evidence type="ECO:0000256" key="6">
    <source>
        <dbReference type="ARBA" id="ARBA00022728"/>
    </source>
</evidence>
<accession>A0A8D0QUI8</accession>
<dbReference type="PANTHER" id="PTHR23142">
    <property type="entry name" value="PRE-MRNA-SPLICING FACTOR 38A-RELATED"/>
    <property type="match status" value="1"/>
</dbReference>
<dbReference type="GO" id="GO:0071005">
    <property type="term" value="C:U2-type precatalytic spliceosome"/>
    <property type="evidence" value="ECO:0007669"/>
    <property type="project" value="UniProtKB-UniRule"/>
</dbReference>
<feature type="compositionally biased region" description="Acidic residues" evidence="11">
    <location>
        <begin position="184"/>
        <end position="202"/>
    </location>
</feature>
<dbReference type="Pfam" id="PF03371">
    <property type="entry name" value="PRP38"/>
    <property type="match status" value="1"/>
</dbReference>
<reference evidence="13" key="1">
    <citation type="submission" date="2025-05" db="UniProtKB">
        <authorList>
            <consortium name="Ensembl"/>
        </authorList>
    </citation>
    <scope>IDENTIFICATION</scope>
</reference>
<sequence>MANRTVKDAHSIHGTNPQYLVEKIIRTRIYESKYWKEECFGLTAELVVDKAMELRFVGGVYGGNIKPTPFLCLTLKMLQIQPEKDIIVEFIKNEDFKYVRMLGALYMRLTGTAIDCYKYLEPLYNDYRKIKSQNRNGEFELMHVDEFIDELLHSERVCDIILPRLQKRYVLEEAEQLEPRVSALEEDMDDVESSEEEEEEDEKLERVPSPDHRRRSYRDLDKPRRSPTLRYRRSRSRSPRRRSRSPKRRSPSPRRERHRSKSPRRHRSRSRDRRHRSRSKSPGHHRSHRHRSHSKSPERYELISILFFFLMACTHGTWKFLNPSCSWGNTRFSYPLCWTSESNLSLWSSRCGFSGNESSYCP</sequence>
<organism evidence="13 14">
    <name type="scientific">Sus scrofa</name>
    <name type="common">Pig</name>
    <dbReference type="NCBI Taxonomy" id="9823"/>
    <lineage>
        <taxon>Eukaryota</taxon>
        <taxon>Metazoa</taxon>
        <taxon>Chordata</taxon>
        <taxon>Craniata</taxon>
        <taxon>Vertebrata</taxon>
        <taxon>Euteleostomi</taxon>
        <taxon>Mammalia</taxon>
        <taxon>Eutheria</taxon>
        <taxon>Laurasiatheria</taxon>
        <taxon>Artiodactyla</taxon>
        <taxon>Suina</taxon>
        <taxon>Suidae</taxon>
        <taxon>Sus</taxon>
    </lineage>
</organism>
<dbReference type="Proteomes" id="UP000694723">
    <property type="component" value="Unplaced"/>
</dbReference>
<dbReference type="InterPro" id="IPR005037">
    <property type="entry name" value="PRP38"/>
</dbReference>
<comment type="function">
    <text evidence="1 10">Involved in pre-mRNA splicing as a component of the spliceosome.</text>
</comment>
<evidence type="ECO:0000313" key="14">
    <source>
        <dbReference type="Proteomes" id="UP000694727"/>
    </source>
</evidence>
<comment type="subcellular location">
    <subcellularLocation>
        <location evidence="2 10">Nucleus</location>
    </subcellularLocation>
</comment>
<feature type="region of interest" description="Disordered" evidence="11">
    <location>
        <begin position="181"/>
        <end position="296"/>
    </location>
</feature>
<evidence type="ECO:0000256" key="8">
    <source>
        <dbReference type="ARBA" id="ARBA00023242"/>
    </source>
</evidence>
<evidence type="ECO:0000256" key="4">
    <source>
        <dbReference type="ARBA" id="ARBA00018053"/>
    </source>
</evidence>
<evidence type="ECO:0000313" key="13">
    <source>
        <dbReference type="Ensembl" id="ENSSSCP00025003665.1"/>
    </source>
</evidence>
<dbReference type="Ensembl" id="ENSSSCT00015073751.1">
    <property type="protein sequence ID" value="ENSSSCP00015029614.1"/>
    <property type="gene ID" value="ENSSSCG00015055361.1"/>
</dbReference>
<comment type="similarity">
    <text evidence="3 10">Belongs to the PRP38 family.</text>
</comment>
<comment type="subunit">
    <text evidence="9">Component of the spliceosome B complex. Interacts (via N-terminal interaction domain) with ZMAT2 and MFAP1.</text>
</comment>
<dbReference type="Ensembl" id="ENSSSCT00040098259.1">
    <property type="protein sequence ID" value="ENSSSCP00040043875.1"/>
    <property type="gene ID" value="ENSSSCG00040071510.1"/>
</dbReference>
<evidence type="ECO:0000256" key="11">
    <source>
        <dbReference type="SAM" id="MobiDB-lite"/>
    </source>
</evidence>
<keyword evidence="7 10" id="KW-0508">mRNA splicing</keyword>
<evidence type="ECO:0000256" key="9">
    <source>
        <dbReference type="ARBA" id="ARBA00046984"/>
    </source>
</evidence>
<dbReference type="Proteomes" id="UP000694727">
    <property type="component" value="Unplaced"/>
</dbReference>
<evidence type="ECO:0000259" key="12">
    <source>
        <dbReference type="Pfam" id="PF12871"/>
    </source>
</evidence>
<evidence type="ECO:0000256" key="2">
    <source>
        <dbReference type="ARBA" id="ARBA00004123"/>
    </source>
</evidence>
<protein>
    <recommendedName>
        <fullName evidence="4 10">Pre-mRNA-splicing factor 38A</fullName>
    </recommendedName>
</protein>
<feature type="domain" description="Pre-mRNA-splicing factor 38 C-terminal" evidence="12">
    <location>
        <begin position="179"/>
        <end position="262"/>
    </location>
</feature>
<dbReference type="AlphaFoldDB" id="A0A8D0QUI8"/>
<dbReference type="Ensembl" id="ENSSSCT00025009272.1">
    <property type="protein sequence ID" value="ENSSSCP00025003665.1"/>
    <property type="gene ID" value="ENSSSCG00025006978.1"/>
</dbReference>
<evidence type="ECO:0000256" key="5">
    <source>
        <dbReference type="ARBA" id="ARBA00022664"/>
    </source>
</evidence>
<proteinExistence type="inferred from homology"/>
<dbReference type="Proteomes" id="UP000694725">
    <property type="component" value="Unplaced"/>
</dbReference>
<evidence type="ECO:0000256" key="1">
    <source>
        <dbReference type="ARBA" id="ARBA00002609"/>
    </source>
</evidence>
<dbReference type="GO" id="GO:0000398">
    <property type="term" value="P:mRNA splicing, via spliceosome"/>
    <property type="evidence" value="ECO:0007669"/>
    <property type="project" value="UniProtKB-UniRule"/>
</dbReference>
<keyword evidence="5 10" id="KW-0507">mRNA processing</keyword>
<evidence type="ECO:0000256" key="7">
    <source>
        <dbReference type="ARBA" id="ARBA00023187"/>
    </source>
</evidence>
<keyword evidence="8 10" id="KW-0539">Nucleus</keyword>
<dbReference type="Ensembl" id="ENSSSCT00065031462.1">
    <property type="protein sequence ID" value="ENSSSCP00065012870.1"/>
    <property type="gene ID" value="ENSSSCG00065023647.1"/>
</dbReference>
<dbReference type="Pfam" id="PF12871">
    <property type="entry name" value="PRP38_assoc"/>
    <property type="match status" value="1"/>
</dbReference>
<name>A0A8D0QUI8_PIG</name>
<dbReference type="Proteomes" id="UP000694722">
    <property type="component" value="Unplaced"/>
</dbReference>
<feature type="compositionally biased region" description="Basic and acidic residues" evidence="11">
    <location>
        <begin position="203"/>
        <end position="224"/>
    </location>
</feature>